<reference evidence="2 3" key="1">
    <citation type="submission" date="2024-10" db="EMBL/GenBank/DDBJ databases">
        <title>Updated reference genomes for cyclostephanoid diatoms.</title>
        <authorList>
            <person name="Roberts W.R."/>
            <person name="Alverson A.J."/>
        </authorList>
    </citation>
    <scope>NUCLEOTIDE SEQUENCE [LARGE SCALE GENOMIC DNA]</scope>
    <source>
        <strain evidence="2 3">AJA010-31</strain>
    </source>
</reference>
<feature type="compositionally biased region" description="Polar residues" evidence="1">
    <location>
        <begin position="1"/>
        <end position="12"/>
    </location>
</feature>
<evidence type="ECO:0000313" key="2">
    <source>
        <dbReference type="EMBL" id="KAL3768385.1"/>
    </source>
</evidence>
<name>A0ABD3MWV0_9STRA</name>
<sequence length="59" mass="6353">MLRNSTSKSFEPSANSNEDANNSSSVHHETNHTFLHPSLNPSILREVAQVADMSPGGFG</sequence>
<comment type="caution">
    <text evidence="2">The sequence shown here is derived from an EMBL/GenBank/DDBJ whole genome shotgun (WGS) entry which is preliminary data.</text>
</comment>
<gene>
    <name evidence="2" type="ORF">ACHAWO_010617</name>
</gene>
<evidence type="ECO:0000256" key="1">
    <source>
        <dbReference type="SAM" id="MobiDB-lite"/>
    </source>
</evidence>
<feature type="compositionally biased region" description="Low complexity" evidence="1">
    <location>
        <begin position="13"/>
        <end position="25"/>
    </location>
</feature>
<protein>
    <submittedName>
        <fullName evidence="2">Uncharacterized protein</fullName>
    </submittedName>
</protein>
<feature type="region of interest" description="Disordered" evidence="1">
    <location>
        <begin position="1"/>
        <end position="40"/>
    </location>
</feature>
<dbReference type="EMBL" id="JALLPJ020001348">
    <property type="protein sequence ID" value="KAL3768385.1"/>
    <property type="molecule type" value="Genomic_DNA"/>
</dbReference>
<accession>A0ABD3MWV0</accession>
<evidence type="ECO:0000313" key="3">
    <source>
        <dbReference type="Proteomes" id="UP001530400"/>
    </source>
</evidence>
<dbReference type="AlphaFoldDB" id="A0ABD3MWV0"/>
<organism evidence="2 3">
    <name type="scientific">Cyclotella atomus</name>
    <dbReference type="NCBI Taxonomy" id="382360"/>
    <lineage>
        <taxon>Eukaryota</taxon>
        <taxon>Sar</taxon>
        <taxon>Stramenopiles</taxon>
        <taxon>Ochrophyta</taxon>
        <taxon>Bacillariophyta</taxon>
        <taxon>Coscinodiscophyceae</taxon>
        <taxon>Thalassiosirophycidae</taxon>
        <taxon>Stephanodiscales</taxon>
        <taxon>Stephanodiscaceae</taxon>
        <taxon>Cyclotella</taxon>
    </lineage>
</organism>
<keyword evidence="3" id="KW-1185">Reference proteome</keyword>
<dbReference type="Proteomes" id="UP001530400">
    <property type="component" value="Unassembled WGS sequence"/>
</dbReference>
<proteinExistence type="predicted"/>